<evidence type="ECO:0008006" key="3">
    <source>
        <dbReference type="Google" id="ProtNLM"/>
    </source>
</evidence>
<protein>
    <recommendedName>
        <fullName evidence="3">AMP-dependent synthetase/ligase domain-containing protein</fullName>
    </recommendedName>
</protein>
<accession>A0ABN3NQL3</accession>
<dbReference type="Proteomes" id="UP001499978">
    <property type="component" value="Unassembled WGS sequence"/>
</dbReference>
<evidence type="ECO:0000313" key="2">
    <source>
        <dbReference type="Proteomes" id="UP001499978"/>
    </source>
</evidence>
<proteinExistence type="predicted"/>
<dbReference type="RefSeq" id="WP_344173754.1">
    <property type="nucleotide sequence ID" value="NZ_BAAARY010000018.1"/>
</dbReference>
<reference evidence="1 2" key="1">
    <citation type="journal article" date="2019" name="Int. J. Syst. Evol. Microbiol.">
        <title>The Global Catalogue of Microorganisms (GCM) 10K type strain sequencing project: providing services to taxonomists for standard genome sequencing and annotation.</title>
        <authorList>
            <consortium name="The Broad Institute Genomics Platform"/>
            <consortium name="The Broad Institute Genome Sequencing Center for Infectious Disease"/>
            <person name="Wu L."/>
            <person name="Ma J."/>
        </authorList>
    </citation>
    <scope>NUCLEOTIDE SEQUENCE [LARGE SCALE GENOMIC DNA]</scope>
    <source>
        <strain evidence="1 2">JCM 3367</strain>
    </source>
</reference>
<sequence>MPHPEHYLRQVLAELYEDLGNTALISRSEPVRVGDLATAVETAASAMHRRGIGSGSLVAVLTDPNTVATLRWPVNLPSITVVHIRGVNVVNLDEELPLAAQRPKRRTVRRSLCGSPRP</sequence>
<keyword evidence="2" id="KW-1185">Reference proteome</keyword>
<comment type="caution">
    <text evidence="1">The sequence shown here is derived from an EMBL/GenBank/DDBJ whole genome shotgun (WGS) entry which is preliminary data.</text>
</comment>
<name>A0ABN3NQL3_9ACTN</name>
<organism evidence="1 2">
    <name type="scientific">Pilimelia columellifera subsp. columellifera</name>
    <dbReference type="NCBI Taxonomy" id="706583"/>
    <lineage>
        <taxon>Bacteria</taxon>
        <taxon>Bacillati</taxon>
        <taxon>Actinomycetota</taxon>
        <taxon>Actinomycetes</taxon>
        <taxon>Micromonosporales</taxon>
        <taxon>Micromonosporaceae</taxon>
        <taxon>Pilimelia</taxon>
    </lineage>
</organism>
<dbReference type="EMBL" id="BAAARY010000018">
    <property type="protein sequence ID" value="GAA2529670.1"/>
    <property type="molecule type" value="Genomic_DNA"/>
</dbReference>
<gene>
    <name evidence="1" type="ORF">GCM10010201_31140</name>
</gene>
<evidence type="ECO:0000313" key="1">
    <source>
        <dbReference type="EMBL" id="GAA2529670.1"/>
    </source>
</evidence>